<sequence length="576" mass="60223">MSAGLRGALLIAGTTSDAGKSVVVAGICRMLARRGVRVAPFKAQNMSNNSVVTLDGGEIGRAQALQARACGLDPSVRFNPVLLKPGSDRRSQLVVRGTAIGTVGARDYFTRRQQLRELVAAELASLRSEFDVVICEGAGSPAEINLRATDLANMGLARAADLPVLVVGDIDRGGVLAHLFGTVAVLEPEDQQLIAGFLVNKFRGDVALLRPGLDQLTALTGRPTLGVLPFAEELWLDAEDSLGTVAGTPVGRPGPPHGTEWLTVAAIRLPRISNSTDIEALACEPGVAVRWADGPDQVATADLVVLPGSKSTLADLAWLRATGLGEALRARAAAGRPILGICGGYQMLGRRIVDGVEHRSPVASATVPADDGRPTESDADDDRPRAMVRADEGDDRGAAMRGDGAPSTNSPWVVPGLGLLDLEIEFAEPKVARQVTGSAGPIPVGGYEIHHGRVRHSGDSAWLTVAGNPEGSVRESIWGTHVHGLLESDEFRRTWLTEVAARAGRAGFRPAEDTSVATIRTAQLDLLADLIEKHVDLAALDMLIAGGAPTGLPVVRTAAAPHATEAGPRGGPQRVV</sequence>
<evidence type="ECO:0000256" key="1">
    <source>
        <dbReference type="ARBA" id="ARBA00004953"/>
    </source>
</evidence>
<dbReference type="InterPro" id="IPR033949">
    <property type="entry name" value="CobQ_GATase1"/>
</dbReference>
<dbReference type="Pfam" id="PF07685">
    <property type="entry name" value="GATase_3"/>
    <property type="match status" value="2"/>
</dbReference>
<comment type="function">
    <text evidence="4">Catalyzes amidations at positions B, D, E, and G on adenosylcobyrinic A,C-diamide. NH(2) groups are provided by glutamine, and one molecule of ATP is hydrogenolyzed for each amidation.</text>
</comment>
<evidence type="ECO:0000256" key="5">
    <source>
        <dbReference type="SAM" id="MobiDB-lite"/>
    </source>
</evidence>
<dbReference type="PANTHER" id="PTHR21343:SF1">
    <property type="entry name" value="COBYRIC ACID SYNTHASE"/>
    <property type="match status" value="1"/>
</dbReference>
<evidence type="ECO:0000313" key="9">
    <source>
        <dbReference type="Proteomes" id="UP001595767"/>
    </source>
</evidence>
<evidence type="ECO:0000256" key="4">
    <source>
        <dbReference type="HAMAP-Rule" id="MF_00028"/>
    </source>
</evidence>
<dbReference type="SUPFAM" id="SSF52317">
    <property type="entry name" value="Class I glutamine amidotransferase-like"/>
    <property type="match status" value="1"/>
</dbReference>
<feature type="domain" description="CobQ/CobB/MinD/ParA nucleotide binding" evidence="6">
    <location>
        <begin position="10"/>
        <end position="235"/>
    </location>
</feature>
<keyword evidence="3 4" id="KW-0315">Glutamine amidotransferase</keyword>
<gene>
    <name evidence="4" type="primary">cobQ</name>
    <name evidence="8" type="ORF">ACFOW8_16855</name>
</gene>
<dbReference type="InterPro" id="IPR002586">
    <property type="entry name" value="CobQ/CobB/MinD/ParA_Nub-bd_dom"/>
</dbReference>
<dbReference type="PROSITE" id="PS51274">
    <property type="entry name" value="GATASE_COBBQ"/>
    <property type="match status" value="1"/>
</dbReference>
<evidence type="ECO:0000259" key="7">
    <source>
        <dbReference type="Pfam" id="PF07685"/>
    </source>
</evidence>
<comment type="pathway">
    <text evidence="1 4">Cofactor biosynthesis; adenosylcobalamin biosynthesis.</text>
</comment>
<dbReference type="Gene3D" id="3.40.50.880">
    <property type="match status" value="1"/>
</dbReference>
<dbReference type="RefSeq" id="WP_378551568.1">
    <property type="nucleotide sequence ID" value="NZ_JBHSBA010000007.1"/>
</dbReference>
<dbReference type="HAMAP" id="MF_00028">
    <property type="entry name" value="CobQ"/>
    <property type="match status" value="1"/>
</dbReference>
<dbReference type="Gene3D" id="3.40.50.300">
    <property type="entry name" value="P-loop containing nucleotide triphosphate hydrolases"/>
    <property type="match status" value="1"/>
</dbReference>
<keyword evidence="2 4" id="KW-0169">Cobalamin biosynthesis</keyword>
<dbReference type="CDD" id="cd05389">
    <property type="entry name" value="CobQ_N"/>
    <property type="match status" value="1"/>
</dbReference>
<dbReference type="Proteomes" id="UP001595767">
    <property type="component" value="Unassembled WGS sequence"/>
</dbReference>
<feature type="active site" evidence="4">
    <location>
        <position position="483"/>
    </location>
</feature>
<proteinExistence type="inferred from homology"/>
<accession>A0ABV8L796</accession>
<feature type="active site" description="Nucleophile" evidence="4">
    <location>
        <position position="342"/>
    </location>
</feature>
<comment type="caution">
    <text evidence="8">The sequence shown here is derived from an EMBL/GenBank/DDBJ whole genome shotgun (WGS) entry which is preliminary data.</text>
</comment>
<dbReference type="InterPro" id="IPR027417">
    <property type="entry name" value="P-loop_NTPase"/>
</dbReference>
<dbReference type="InterPro" id="IPR004459">
    <property type="entry name" value="CobQ_synth"/>
</dbReference>
<evidence type="ECO:0000313" key="8">
    <source>
        <dbReference type="EMBL" id="MFC4126610.1"/>
    </source>
</evidence>
<feature type="region of interest" description="Disordered" evidence="5">
    <location>
        <begin position="362"/>
        <end position="410"/>
    </location>
</feature>
<dbReference type="InterPro" id="IPR029062">
    <property type="entry name" value="Class_I_gatase-like"/>
</dbReference>
<organism evidence="8 9">
    <name type="scientific">Nocardia rhizosphaerae</name>
    <dbReference type="NCBI Taxonomy" id="1691571"/>
    <lineage>
        <taxon>Bacteria</taxon>
        <taxon>Bacillati</taxon>
        <taxon>Actinomycetota</taxon>
        <taxon>Actinomycetes</taxon>
        <taxon>Mycobacteriales</taxon>
        <taxon>Nocardiaceae</taxon>
        <taxon>Nocardia</taxon>
    </lineage>
</organism>
<feature type="domain" description="CobB/CobQ-like glutamine amidotransferase" evidence="7">
    <location>
        <begin position="263"/>
        <end position="358"/>
    </location>
</feature>
<protein>
    <recommendedName>
        <fullName evidence="4">Cobyric acid synthase</fullName>
    </recommendedName>
</protein>
<dbReference type="PANTHER" id="PTHR21343">
    <property type="entry name" value="DETHIOBIOTIN SYNTHETASE"/>
    <property type="match status" value="1"/>
</dbReference>
<dbReference type="SUPFAM" id="SSF52540">
    <property type="entry name" value="P-loop containing nucleoside triphosphate hydrolases"/>
    <property type="match status" value="1"/>
</dbReference>
<dbReference type="EMBL" id="JBHSBA010000007">
    <property type="protein sequence ID" value="MFC4126610.1"/>
    <property type="molecule type" value="Genomic_DNA"/>
</dbReference>
<evidence type="ECO:0000256" key="3">
    <source>
        <dbReference type="ARBA" id="ARBA00022962"/>
    </source>
</evidence>
<dbReference type="InterPro" id="IPR011698">
    <property type="entry name" value="GATase_3"/>
</dbReference>
<dbReference type="InterPro" id="IPR047045">
    <property type="entry name" value="CobQ_N"/>
</dbReference>
<comment type="similarity">
    <text evidence="4">Belongs to the CobB/CobQ family. CobQ subfamily.</text>
</comment>
<evidence type="ECO:0000256" key="2">
    <source>
        <dbReference type="ARBA" id="ARBA00022573"/>
    </source>
</evidence>
<name>A0ABV8L796_9NOCA</name>
<dbReference type="Pfam" id="PF01656">
    <property type="entry name" value="CbiA"/>
    <property type="match status" value="1"/>
</dbReference>
<evidence type="ECO:0000259" key="6">
    <source>
        <dbReference type="Pfam" id="PF01656"/>
    </source>
</evidence>
<feature type="domain" description="CobB/CobQ-like glutamine amidotransferase" evidence="7">
    <location>
        <begin position="413"/>
        <end position="491"/>
    </location>
</feature>
<reference evidence="9" key="1">
    <citation type="journal article" date="2019" name="Int. J. Syst. Evol. Microbiol.">
        <title>The Global Catalogue of Microorganisms (GCM) 10K type strain sequencing project: providing services to taxonomists for standard genome sequencing and annotation.</title>
        <authorList>
            <consortium name="The Broad Institute Genomics Platform"/>
            <consortium name="The Broad Institute Genome Sequencing Center for Infectious Disease"/>
            <person name="Wu L."/>
            <person name="Ma J."/>
        </authorList>
    </citation>
    <scope>NUCLEOTIDE SEQUENCE [LARGE SCALE GENOMIC DNA]</scope>
    <source>
        <strain evidence="9">CGMCC 4.7204</strain>
    </source>
</reference>
<feature type="compositionally biased region" description="Basic and acidic residues" evidence="5">
    <location>
        <begin position="370"/>
        <end position="398"/>
    </location>
</feature>
<dbReference type="NCBIfam" id="TIGR00313">
    <property type="entry name" value="cobQ"/>
    <property type="match status" value="1"/>
</dbReference>
<dbReference type="NCBIfam" id="NF001989">
    <property type="entry name" value="PRK00784.1"/>
    <property type="match status" value="1"/>
</dbReference>
<keyword evidence="9" id="KW-1185">Reference proteome</keyword>
<dbReference type="CDD" id="cd01750">
    <property type="entry name" value="GATase1_CobQ"/>
    <property type="match status" value="1"/>
</dbReference>